<accession>X1L2J5</accession>
<reference evidence="2" key="1">
    <citation type="journal article" date="2014" name="Front. Microbiol.">
        <title>High frequency of phylogenetically diverse reductive dehalogenase-homologous genes in deep subseafloor sedimentary metagenomes.</title>
        <authorList>
            <person name="Kawai M."/>
            <person name="Futagami T."/>
            <person name="Toyoda A."/>
            <person name="Takaki Y."/>
            <person name="Nishi S."/>
            <person name="Hori S."/>
            <person name="Arai W."/>
            <person name="Tsubouchi T."/>
            <person name="Morono Y."/>
            <person name="Uchiyama I."/>
            <person name="Ito T."/>
            <person name="Fujiyama A."/>
            <person name="Inagaki F."/>
            <person name="Takami H."/>
        </authorList>
    </citation>
    <scope>NUCLEOTIDE SEQUENCE</scope>
    <source>
        <strain evidence="2">Expedition CK06-06</strain>
    </source>
</reference>
<gene>
    <name evidence="2" type="ORF">S03H2_58419</name>
</gene>
<evidence type="ECO:0000313" key="2">
    <source>
        <dbReference type="EMBL" id="GAH88408.1"/>
    </source>
</evidence>
<evidence type="ECO:0000256" key="1">
    <source>
        <dbReference type="SAM" id="MobiDB-lite"/>
    </source>
</evidence>
<proteinExistence type="predicted"/>
<name>X1L2J5_9ZZZZ</name>
<feature type="non-terminal residue" evidence="2">
    <location>
        <position position="184"/>
    </location>
</feature>
<feature type="region of interest" description="Disordered" evidence="1">
    <location>
        <begin position="124"/>
        <end position="143"/>
    </location>
</feature>
<sequence length="184" mass="20505">MSEAFKVPEEVIDRISEMFPNSEERRRIAYTLMHWNKSPVGSERQSIGEKVGRERSTVNIVIKNLSEEGLFTGDFGSVPLFQHTEKMRLSLELPEEIEEAEPIVNIIDETDIPDLPAVLEEGGVENGSQEADKPPLTVEMPPSKELEKRIALTEANIKGLETKMETGFEGIKEAIQSLSVAPEG</sequence>
<dbReference type="EMBL" id="BARU01037497">
    <property type="protein sequence ID" value="GAH88408.1"/>
    <property type="molecule type" value="Genomic_DNA"/>
</dbReference>
<organism evidence="2">
    <name type="scientific">marine sediment metagenome</name>
    <dbReference type="NCBI Taxonomy" id="412755"/>
    <lineage>
        <taxon>unclassified sequences</taxon>
        <taxon>metagenomes</taxon>
        <taxon>ecological metagenomes</taxon>
    </lineage>
</organism>
<protein>
    <submittedName>
        <fullName evidence="2">Uncharacterized protein</fullName>
    </submittedName>
</protein>
<dbReference type="AlphaFoldDB" id="X1L2J5"/>
<comment type="caution">
    <text evidence="2">The sequence shown here is derived from an EMBL/GenBank/DDBJ whole genome shotgun (WGS) entry which is preliminary data.</text>
</comment>